<dbReference type="Gramene" id="CDX67694">
    <property type="protein sequence ID" value="CDX67694"/>
    <property type="gene ID" value="GSBRNA2T00098872001"/>
</dbReference>
<sequence length="79" mass="9090">MVTFSNNLEVLRKRNIYRRPDKSSNITNQCKILEYERTFSFILTPRHVQLKDRSPPPPALSFPTALISLSVRGCGLSIR</sequence>
<protein>
    <submittedName>
        <fullName evidence="1">(rape) hypothetical protein</fullName>
    </submittedName>
</protein>
<dbReference type="EMBL" id="HG994361">
    <property type="protein sequence ID" value="CAF2172036.1"/>
    <property type="molecule type" value="Genomic_DNA"/>
</dbReference>
<proteinExistence type="predicted"/>
<dbReference type="AlphaFoldDB" id="A0A816YSB1"/>
<organism evidence="1">
    <name type="scientific">Brassica napus</name>
    <name type="common">Rape</name>
    <dbReference type="NCBI Taxonomy" id="3708"/>
    <lineage>
        <taxon>Eukaryota</taxon>
        <taxon>Viridiplantae</taxon>
        <taxon>Streptophyta</taxon>
        <taxon>Embryophyta</taxon>
        <taxon>Tracheophyta</taxon>
        <taxon>Spermatophyta</taxon>
        <taxon>Magnoliopsida</taxon>
        <taxon>eudicotyledons</taxon>
        <taxon>Gunneridae</taxon>
        <taxon>Pentapetalae</taxon>
        <taxon>rosids</taxon>
        <taxon>malvids</taxon>
        <taxon>Brassicales</taxon>
        <taxon>Brassicaceae</taxon>
        <taxon>Brassiceae</taxon>
        <taxon>Brassica</taxon>
    </lineage>
</organism>
<name>A0A816YSB1_BRANA</name>
<evidence type="ECO:0000313" key="1">
    <source>
        <dbReference type="EMBL" id="CAF2172036.1"/>
    </source>
</evidence>
<reference evidence="1" key="1">
    <citation type="submission" date="2021-01" db="EMBL/GenBank/DDBJ databases">
        <authorList>
            <consortium name="Genoscope - CEA"/>
            <person name="William W."/>
        </authorList>
    </citation>
    <scope>NUCLEOTIDE SEQUENCE</scope>
</reference>
<gene>
    <name evidence="1" type="ORF">DARMORV10_A07P23470.1</name>
</gene>
<dbReference type="Proteomes" id="UP001295469">
    <property type="component" value="Chromosome A07"/>
</dbReference>
<accession>A0A816YSB1</accession>